<sequence>MPTMNSLAAPFVAHFADTTMNLPLTPPVAPDVLTPASEASLPLAWQTLEAVPDPEIPVVSIRELGILRDVRVVTNASGSAAFEIVITPTYSGCPAMQQIAEDIDAAMTRAGLGPWHVTTVLAPAWTTDWISPEAREKLRGYGIAPPTGTHAVAADAPRKITFYGRPKDGVTCPHCGSSDTEVVSAFGSTACKAHYRCRTCREPFDYFKPY</sequence>
<dbReference type="InterPro" id="IPR052339">
    <property type="entry name" value="Fe-S_Maturation_MIP18"/>
</dbReference>
<dbReference type="InterPro" id="IPR011883">
    <property type="entry name" value="PaaD-like"/>
</dbReference>
<dbReference type="OrthoDB" id="3684942at2"/>
<protein>
    <submittedName>
        <fullName evidence="3">1,2-phenylacetyl-CoA epoxidase, subunit D</fullName>
    </submittedName>
</protein>
<accession>A0A5E4Y7V8</accession>
<dbReference type="InterPro" id="IPR034904">
    <property type="entry name" value="FSCA_dom_sf"/>
</dbReference>
<organism evidence="3 4">
    <name type="scientific">Pandoraea cepalis</name>
    <dbReference type="NCBI Taxonomy" id="2508294"/>
    <lineage>
        <taxon>Bacteria</taxon>
        <taxon>Pseudomonadati</taxon>
        <taxon>Pseudomonadota</taxon>
        <taxon>Betaproteobacteria</taxon>
        <taxon>Burkholderiales</taxon>
        <taxon>Burkholderiaceae</taxon>
        <taxon>Pandoraea</taxon>
    </lineage>
</organism>
<dbReference type="NCBIfam" id="TIGR02159">
    <property type="entry name" value="PA_CoA_Oxy4"/>
    <property type="match status" value="1"/>
</dbReference>
<evidence type="ECO:0000259" key="2">
    <source>
        <dbReference type="Pfam" id="PF23451"/>
    </source>
</evidence>
<reference evidence="3 4" key="1">
    <citation type="submission" date="2019-08" db="EMBL/GenBank/DDBJ databases">
        <authorList>
            <person name="Peeters C."/>
        </authorList>
    </citation>
    <scope>NUCLEOTIDE SEQUENCE [LARGE SCALE GENOMIC DNA]</scope>
    <source>
        <strain evidence="3 4">LMG 31106</strain>
    </source>
</reference>
<dbReference type="Proteomes" id="UP000384354">
    <property type="component" value="Unassembled WGS sequence"/>
</dbReference>
<dbReference type="Pfam" id="PF23451">
    <property type="entry name" value="Zn_ribbon_PaaD"/>
    <property type="match status" value="1"/>
</dbReference>
<dbReference type="Pfam" id="PF01883">
    <property type="entry name" value="FeS_assembly_P"/>
    <property type="match status" value="1"/>
</dbReference>
<name>A0A5E4Y7V8_9BURK</name>
<evidence type="ECO:0000259" key="1">
    <source>
        <dbReference type="Pfam" id="PF01883"/>
    </source>
</evidence>
<proteinExistence type="predicted"/>
<dbReference type="Gene3D" id="3.30.300.130">
    <property type="entry name" value="Fe-S cluster assembly (FSCA)"/>
    <property type="match status" value="1"/>
</dbReference>
<gene>
    <name evidence="3" type="primary">paaD</name>
    <name evidence="3" type="ORF">PCE31106_04315</name>
</gene>
<evidence type="ECO:0000313" key="4">
    <source>
        <dbReference type="Proteomes" id="UP000384354"/>
    </source>
</evidence>
<dbReference type="EMBL" id="CABPSL010000023">
    <property type="protein sequence ID" value="VVE44610.1"/>
    <property type="molecule type" value="Genomic_DNA"/>
</dbReference>
<dbReference type="PANTHER" id="PTHR42831">
    <property type="entry name" value="FE-S PROTEIN MATURATION AUXILIARY FACTOR YITW"/>
    <property type="match status" value="1"/>
</dbReference>
<dbReference type="InterPro" id="IPR056572">
    <property type="entry name" value="Zn_ribbon_PaaD"/>
</dbReference>
<feature type="domain" description="PaaD zinc beta ribbon" evidence="2">
    <location>
        <begin position="164"/>
        <end position="208"/>
    </location>
</feature>
<evidence type="ECO:0000313" key="3">
    <source>
        <dbReference type="EMBL" id="VVE44610.1"/>
    </source>
</evidence>
<feature type="domain" description="MIP18 family-like" evidence="1">
    <location>
        <begin position="46"/>
        <end position="110"/>
    </location>
</feature>
<dbReference type="SUPFAM" id="SSF117916">
    <property type="entry name" value="Fe-S cluster assembly (FSCA) domain-like"/>
    <property type="match status" value="1"/>
</dbReference>
<dbReference type="PANTHER" id="PTHR42831:SF3">
    <property type="entry name" value="1,2-PHENYLACETYL-COA EPOXIDASE, SUBUNIT D-RELATED"/>
    <property type="match status" value="1"/>
</dbReference>
<dbReference type="InterPro" id="IPR002744">
    <property type="entry name" value="MIP18-like"/>
</dbReference>
<dbReference type="AlphaFoldDB" id="A0A5E4Y7V8"/>